<dbReference type="AlphaFoldDB" id="A0A1B1KI43"/>
<evidence type="ECO:0000313" key="1">
    <source>
        <dbReference type="EMBL" id="ANS32264.1"/>
    </source>
</evidence>
<evidence type="ECO:0000313" key="2">
    <source>
        <dbReference type="EMBL" id="ANS32357.1"/>
    </source>
</evidence>
<name>A0A1B1KI43_RHOOP</name>
<geneLocation type="plasmid" evidence="3">
    <name>pr1cp1</name>
</geneLocation>
<gene>
    <name evidence="1" type="ORF">R1CP_38340</name>
    <name evidence="2" type="ORF">R1CP_38845</name>
</gene>
<organism evidence="1 3">
    <name type="scientific">Rhodococcus opacus</name>
    <name type="common">Nocardia opaca</name>
    <dbReference type="NCBI Taxonomy" id="37919"/>
    <lineage>
        <taxon>Bacteria</taxon>
        <taxon>Bacillati</taxon>
        <taxon>Actinomycetota</taxon>
        <taxon>Actinomycetes</taxon>
        <taxon>Mycobacteriales</taxon>
        <taxon>Nocardiaceae</taxon>
        <taxon>Rhodococcus</taxon>
    </lineage>
</organism>
<geneLocation type="plasmid" evidence="1">
    <name>pR1CP1</name>
</geneLocation>
<dbReference type="PATRIC" id="fig|37919.13.peg.8076"/>
<proteinExistence type="predicted"/>
<reference evidence="1 3" key="1">
    <citation type="submission" date="2014-07" db="EMBL/GenBank/DDBJ databases">
        <authorList>
            <person name="Zhang J.E."/>
            <person name="Yang H."/>
            <person name="Guo J."/>
            <person name="Deng Z."/>
            <person name="Luo H."/>
            <person name="Luo M."/>
            <person name="Zhao B."/>
        </authorList>
    </citation>
    <scope>NUCLEOTIDE SEQUENCE [LARGE SCALE GENOMIC DNA]</scope>
    <source>
        <strain evidence="1 3">1CP</strain>
        <plasmid evidence="3">Plasmid pr1cp1</plasmid>
        <plasmid evidence="1">pR1CP1</plasmid>
    </source>
</reference>
<dbReference type="Proteomes" id="UP000186108">
    <property type="component" value="Plasmid pR1CP1"/>
</dbReference>
<keyword evidence="1" id="KW-0614">Plasmid</keyword>
<protein>
    <submittedName>
        <fullName evidence="1">Uncharacterized protein</fullName>
    </submittedName>
</protein>
<dbReference type="EMBL" id="CP009112">
    <property type="protein sequence ID" value="ANS32264.1"/>
    <property type="molecule type" value="Genomic_DNA"/>
</dbReference>
<evidence type="ECO:0000313" key="3">
    <source>
        <dbReference type="Proteomes" id="UP000186108"/>
    </source>
</evidence>
<dbReference type="EMBL" id="CP009112">
    <property type="protein sequence ID" value="ANS32357.1"/>
    <property type="molecule type" value="Genomic_DNA"/>
</dbReference>
<sequence length="197" mass="22368">MLFEGGPHGGDRRRSAVQYAAHFAADRQRRNSRDPECCSASGHSRLVSPLSTTTCPSTWTADVFRYFDEIERALLRCASRCLFYLGLRDLLAGVGAIPRSATWRPPEREPRGQPRRCRPVAQSLRPWMLLRDGVCRRFGVEGAPLQSRLRPRGSLHIASGSAPVPRRVRRGRLARWSLPAECGRQPAMFDHWRPRRV</sequence>
<accession>A0A1B1KI43</accession>